<dbReference type="RefSeq" id="WP_161897170.1">
    <property type="nucleotide sequence ID" value="NZ_BJOV01000005.1"/>
</dbReference>
<dbReference type="OrthoDB" id="4733379at2"/>
<keyword evidence="1" id="KW-0472">Membrane</keyword>
<organism evidence="2 3">
    <name type="scientific">Gordonia spumicola</name>
    <dbReference type="NCBI Taxonomy" id="589161"/>
    <lineage>
        <taxon>Bacteria</taxon>
        <taxon>Bacillati</taxon>
        <taxon>Actinomycetota</taxon>
        <taxon>Actinomycetes</taxon>
        <taxon>Mycobacteriales</taxon>
        <taxon>Gordoniaceae</taxon>
        <taxon>Gordonia</taxon>
    </lineage>
</organism>
<sequence length="132" mass="13905">MTMPQLPPVYVTPPPALKPVRRLRNGVVDAVLGVVSWLVFIVVSGGSVFFSFFFAMATDSCYGGRECDEDLVASGMFTVWAGVGAGFVIAIVGAIVCVATKRYSFYWPLIGLMFAVGGLFAGVQMADAGVPG</sequence>
<feature type="transmembrane region" description="Helical" evidence="1">
    <location>
        <begin position="31"/>
        <end position="57"/>
    </location>
</feature>
<evidence type="ECO:0000313" key="3">
    <source>
        <dbReference type="Proteomes" id="UP000444960"/>
    </source>
</evidence>
<name>A0A7I9VEP3_9ACTN</name>
<feature type="transmembrane region" description="Helical" evidence="1">
    <location>
        <begin position="105"/>
        <end position="126"/>
    </location>
</feature>
<proteinExistence type="predicted"/>
<evidence type="ECO:0008006" key="4">
    <source>
        <dbReference type="Google" id="ProtNLM"/>
    </source>
</evidence>
<keyword evidence="1" id="KW-0812">Transmembrane</keyword>
<gene>
    <name evidence="2" type="ORF">nbrc107696_41380</name>
</gene>
<dbReference type="Proteomes" id="UP000444960">
    <property type="component" value="Unassembled WGS sequence"/>
</dbReference>
<evidence type="ECO:0000313" key="2">
    <source>
        <dbReference type="EMBL" id="GEE03692.1"/>
    </source>
</evidence>
<feature type="transmembrane region" description="Helical" evidence="1">
    <location>
        <begin position="77"/>
        <end position="98"/>
    </location>
</feature>
<comment type="caution">
    <text evidence="2">The sequence shown here is derived from an EMBL/GenBank/DDBJ whole genome shotgun (WGS) entry which is preliminary data.</text>
</comment>
<accession>A0A7I9VEP3</accession>
<dbReference type="AlphaFoldDB" id="A0A7I9VEP3"/>
<dbReference type="EMBL" id="BJOV01000005">
    <property type="protein sequence ID" value="GEE03692.1"/>
    <property type="molecule type" value="Genomic_DNA"/>
</dbReference>
<keyword evidence="1" id="KW-1133">Transmembrane helix</keyword>
<keyword evidence="3" id="KW-1185">Reference proteome</keyword>
<evidence type="ECO:0000256" key="1">
    <source>
        <dbReference type="SAM" id="Phobius"/>
    </source>
</evidence>
<reference evidence="3" key="1">
    <citation type="submission" date="2019-06" db="EMBL/GenBank/DDBJ databases">
        <title>Gordonia isolated from sludge of a wastewater treatment plant.</title>
        <authorList>
            <person name="Tamura T."/>
            <person name="Aoyama K."/>
            <person name="Kang Y."/>
            <person name="Saito S."/>
            <person name="Akiyama N."/>
            <person name="Yazawa K."/>
            <person name="Gonoi T."/>
            <person name="Mikami Y."/>
        </authorList>
    </citation>
    <scope>NUCLEOTIDE SEQUENCE [LARGE SCALE GENOMIC DNA]</scope>
    <source>
        <strain evidence="3">NBRC 107696</strain>
    </source>
</reference>
<protein>
    <recommendedName>
        <fullName evidence="4">Integral membrane protein</fullName>
    </recommendedName>
</protein>